<dbReference type="RefSeq" id="WP_066078156.1">
    <property type="nucleotide sequence ID" value="NZ_CP181246.1"/>
</dbReference>
<keyword evidence="3" id="KW-1185">Reference proteome</keyword>
<proteinExistence type="predicted"/>
<dbReference type="Pfam" id="PF00535">
    <property type="entry name" value="Glycos_transf_2"/>
    <property type="match status" value="1"/>
</dbReference>
<evidence type="ECO:0000313" key="3">
    <source>
        <dbReference type="Proteomes" id="UP000254651"/>
    </source>
</evidence>
<dbReference type="PANTHER" id="PTHR43685">
    <property type="entry name" value="GLYCOSYLTRANSFERASE"/>
    <property type="match status" value="1"/>
</dbReference>
<gene>
    <name evidence="2" type="primary">kfoC</name>
    <name evidence="2" type="ORF">NCTC10295_01580</name>
</gene>
<dbReference type="GO" id="GO:0016757">
    <property type="term" value="F:glycosyltransferase activity"/>
    <property type="evidence" value="ECO:0007669"/>
    <property type="project" value="UniProtKB-KW"/>
</dbReference>
<dbReference type="AlphaFoldDB" id="A0A378UHJ5"/>
<protein>
    <submittedName>
        <fullName evidence="2">Glycosyl transferase family protein</fullName>
        <ecNumber evidence="2">2.4.1.-</ecNumber>
    </submittedName>
</protein>
<dbReference type="InterPro" id="IPR001173">
    <property type="entry name" value="Glyco_trans_2-like"/>
</dbReference>
<name>A0A378UHJ5_BERDE</name>
<keyword evidence="2" id="KW-0808">Transferase</keyword>
<accession>A0A378UHJ5</accession>
<dbReference type="EC" id="2.4.1.-" evidence="2"/>
<dbReference type="SUPFAM" id="SSF53448">
    <property type="entry name" value="Nucleotide-diphospho-sugar transferases"/>
    <property type="match status" value="1"/>
</dbReference>
<dbReference type="CDD" id="cd00761">
    <property type="entry name" value="Glyco_tranf_GTA_type"/>
    <property type="match status" value="1"/>
</dbReference>
<dbReference type="EMBL" id="UGQS01000002">
    <property type="protein sequence ID" value="STZ76796.1"/>
    <property type="molecule type" value="Genomic_DNA"/>
</dbReference>
<dbReference type="PANTHER" id="PTHR43685:SF2">
    <property type="entry name" value="GLYCOSYLTRANSFERASE 2-LIKE DOMAIN-CONTAINING PROTEIN"/>
    <property type="match status" value="1"/>
</dbReference>
<sequence>MNTAAPLVSVMIPYYNCKEYIAETVASVEQQTYPAVEIIIIDDGSAPEHRDYLQNLLAEKPHIRYAHQENQGVSAARNHAARLAQGQYFLFLDADDIILPEYIAKAVAVLEHDPDCKLVYPQAELFGAESGLWTLLPYRGLDKLLEGNHIPIIAMHRTQDFQTAEGFDERLYSHEDWDLWIRILEKGGNAVTLPDILFRYRKRHDLSSLTNDLLSNETRLSESWQHVYIKHSQKFIESGLSYYHLIHDLNYYRSRYNRRIVIRIKNWVRNLKNMFSKR</sequence>
<dbReference type="Proteomes" id="UP000254651">
    <property type="component" value="Unassembled WGS sequence"/>
</dbReference>
<evidence type="ECO:0000259" key="1">
    <source>
        <dbReference type="Pfam" id="PF00535"/>
    </source>
</evidence>
<evidence type="ECO:0000313" key="2">
    <source>
        <dbReference type="EMBL" id="STZ76796.1"/>
    </source>
</evidence>
<feature type="domain" description="Glycosyltransferase 2-like" evidence="1">
    <location>
        <begin position="9"/>
        <end position="130"/>
    </location>
</feature>
<keyword evidence="2" id="KW-0328">Glycosyltransferase</keyword>
<reference evidence="2 3" key="1">
    <citation type="submission" date="2018-06" db="EMBL/GenBank/DDBJ databases">
        <authorList>
            <consortium name="Pathogen Informatics"/>
            <person name="Doyle S."/>
        </authorList>
    </citation>
    <scope>NUCLEOTIDE SEQUENCE [LARGE SCALE GENOMIC DNA]</scope>
    <source>
        <strain evidence="2 3">NCTC10295</strain>
    </source>
</reference>
<organism evidence="2 3">
    <name type="scientific">Bergeriella denitrificans</name>
    <name type="common">Neisseria denitrificans</name>
    <dbReference type="NCBI Taxonomy" id="494"/>
    <lineage>
        <taxon>Bacteria</taxon>
        <taxon>Pseudomonadati</taxon>
        <taxon>Pseudomonadota</taxon>
        <taxon>Betaproteobacteria</taxon>
        <taxon>Neisseriales</taxon>
        <taxon>Neisseriaceae</taxon>
        <taxon>Bergeriella</taxon>
    </lineage>
</organism>
<dbReference type="InterPro" id="IPR050834">
    <property type="entry name" value="Glycosyltransf_2"/>
</dbReference>
<dbReference type="InterPro" id="IPR029044">
    <property type="entry name" value="Nucleotide-diphossugar_trans"/>
</dbReference>
<dbReference type="Gene3D" id="3.90.550.10">
    <property type="entry name" value="Spore Coat Polysaccharide Biosynthesis Protein SpsA, Chain A"/>
    <property type="match status" value="1"/>
</dbReference>